<sequence length="357" mass="41816">MAVLKNLNFYFILFLYLLSQFSEACNAAIADQIQQKFDSNLFKLKPIVQAHYAVRLYRITGKKAYLYPIIAFQYIESTQLNHLLHTINSKRAHFHTSLKPAHKSLSKAAKRKTFLAQFPEMSHLLKILLILDHAQQFHLLNSPLYPHAQLAMSQIKKNLRPLNRFLLNRSVIKTSPAQVANFIFLLNRLKLIDLRKEYIHLFQNLFTDSNDSYLNDKAFEDKIYGMTHIIFAASNYYQKRVNYKHFQWIYRYFEQHIEIILKRVKPDIVAEVGLAFCLLDSHNHSSIINKIKQHLKSKYDAIQQMIPNKSGSDDLNLAEHRNVLTIMLFKWPLLLHPGPDLATMTDFLDTLHQNQPL</sequence>
<reference evidence="2 3" key="1">
    <citation type="submission" date="2015-11" db="EMBL/GenBank/DDBJ databases">
        <title>Genomic analysis of 38 Legionella species identifies large and diverse effector repertoires.</title>
        <authorList>
            <person name="Burstein D."/>
            <person name="Amaro F."/>
            <person name="Zusman T."/>
            <person name="Lifshitz Z."/>
            <person name="Cohen O."/>
            <person name="Gilbert J.A."/>
            <person name="Pupko T."/>
            <person name="Shuman H.A."/>
            <person name="Segal G."/>
        </authorList>
    </citation>
    <scope>NUCLEOTIDE SEQUENCE [LARGE SCALE GENOMIC DNA]</scope>
    <source>
        <strain evidence="2 3">PX-1-G2-E2</strain>
    </source>
</reference>
<dbReference type="AlphaFoldDB" id="A0A0W0W3H3"/>
<keyword evidence="3" id="KW-1185">Reference proteome</keyword>
<proteinExistence type="predicted"/>
<dbReference type="STRING" id="466.Lmac_1247"/>
<organism evidence="2 3">
    <name type="scientific">Legionella maceachernii</name>
    <dbReference type="NCBI Taxonomy" id="466"/>
    <lineage>
        <taxon>Bacteria</taxon>
        <taxon>Pseudomonadati</taxon>
        <taxon>Pseudomonadota</taxon>
        <taxon>Gammaproteobacteria</taxon>
        <taxon>Legionellales</taxon>
        <taxon>Legionellaceae</taxon>
        <taxon>Legionella</taxon>
    </lineage>
</organism>
<dbReference type="RefSeq" id="WP_058452033.1">
    <property type="nucleotide sequence ID" value="NZ_CAAAIB010000009.1"/>
</dbReference>
<feature type="chain" id="PRO_5006915330" evidence="1">
    <location>
        <begin position="25"/>
        <end position="357"/>
    </location>
</feature>
<dbReference type="InterPro" id="IPR021928">
    <property type="entry name" value="DUF3541"/>
</dbReference>
<evidence type="ECO:0000313" key="3">
    <source>
        <dbReference type="Proteomes" id="UP000054908"/>
    </source>
</evidence>
<comment type="caution">
    <text evidence="2">The sequence shown here is derived from an EMBL/GenBank/DDBJ whole genome shotgun (WGS) entry which is preliminary data.</text>
</comment>
<dbReference type="PATRIC" id="fig|466.6.peg.1322"/>
<dbReference type="OrthoDB" id="6080009at2"/>
<name>A0A0W0W3H3_9GAMM</name>
<evidence type="ECO:0000256" key="1">
    <source>
        <dbReference type="SAM" id="SignalP"/>
    </source>
</evidence>
<keyword evidence="1" id="KW-0732">Signal</keyword>
<dbReference type="EMBL" id="LNYL01000033">
    <property type="protein sequence ID" value="KTD26999.1"/>
    <property type="molecule type" value="Genomic_DNA"/>
</dbReference>
<gene>
    <name evidence="2" type="ORF">Lmac_1247</name>
</gene>
<protein>
    <submittedName>
        <fullName evidence="2">Uncharacterized protein</fullName>
    </submittedName>
</protein>
<feature type="signal peptide" evidence="1">
    <location>
        <begin position="1"/>
        <end position="24"/>
    </location>
</feature>
<accession>A0A0W0W3H3</accession>
<dbReference type="Proteomes" id="UP000054908">
    <property type="component" value="Unassembled WGS sequence"/>
</dbReference>
<dbReference type="Pfam" id="PF12060">
    <property type="entry name" value="DUF3541"/>
    <property type="match status" value="1"/>
</dbReference>
<evidence type="ECO:0000313" key="2">
    <source>
        <dbReference type="EMBL" id="KTD26999.1"/>
    </source>
</evidence>